<dbReference type="InterPro" id="IPR027417">
    <property type="entry name" value="P-loop_NTPase"/>
</dbReference>
<dbReference type="EMBL" id="SMAJ01000004">
    <property type="protein sequence ID" value="TCT08867.1"/>
    <property type="molecule type" value="Genomic_DNA"/>
</dbReference>
<dbReference type="Pfam" id="PF00005">
    <property type="entry name" value="ABC_tran"/>
    <property type="match status" value="2"/>
</dbReference>
<dbReference type="PROSITE" id="PS50893">
    <property type="entry name" value="ABC_TRANSPORTER_2"/>
    <property type="match status" value="2"/>
</dbReference>
<evidence type="ECO:0000256" key="9">
    <source>
        <dbReference type="ARBA" id="ARBA00022989"/>
    </source>
</evidence>
<dbReference type="Gene3D" id="3.40.50.300">
    <property type="entry name" value="P-loop containing nucleotide triphosphate hydrolases"/>
    <property type="match status" value="2"/>
</dbReference>
<dbReference type="InterPro" id="IPR032823">
    <property type="entry name" value="BCA_ABC_TP_C"/>
</dbReference>
<dbReference type="SMART" id="SM00382">
    <property type="entry name" value="AAA"/>
    <property type="match status" value="2"/>
</dbReference>
<dbReference type="Pfam" id="PF02653">
    <property type="entry name" value="BPD_transp_2"/>
    <property type="match status" value="1"/>
</dbReference>
<feature type="transmembrane region" description="Helical" evidence="11">
    <location>
        <begin position="280"/>
        <end position="303"/>
    </location>
</feature>
<dbReference type="CDD" id="cd06581">
    <property type="entry name" value="TM_PBP1_LivM_like"/>
    <property type="match status" value="1"/>
</dbReference>
<evidence type="ECO:0000256" key="7">
    <source>
        <dbReference type="ARBA" id="ARBA00022840"/>
    </source>
</evidence>
<dbReference type="InterPro" id="IPR003593">
    <property type="entry name" value="AAA+_ATPase"/>
</dbReference>
<evidence type="ECO:0000256" key="11">
    <source>
        <dbReference type="SAM" id="Phobius"/>
    </source>
</evidence>
<dbReference type="RefSeq" id="WP_243700825.1">
    <property type="nucleotide sequence ID" value="NZ_SMAJ01000004.1"/>
</dbReference>
<comment type="similarity">
    <text evidence="2">Belongs to the ABC transporter superfamily.</text>
</comment>
<dbReference type="GO" id="GO:0005524">
    <property type="term" value="F:ATP binding"/>
    <property type="evidence" value="ECO:0007669"/>
    <property type="project" value="UniProtKB-KW"/>
</dbReference>
<feature type="transmembrane region" description="Helical" evidence="11">
    <location>
        <begin position="85"/>
        <end position="106"/>
    </location>
</feature>
<keyword evidence="6" id="KW-0547">Nucleotide-binding</keyword>
<keyword evidence="14" id="KW-1185">Reference proteome</keyword>
<keyword evidence="4" id="KW-1003">Cell membrane</keyword>
<dbReference type="InterPro" id="IPR043428">
    <property type="entry name" value="LivM-like"/>
</dbReference>
<feature type="transmembrane region" description="Helical" evidence="11">
    <location>
        <begin position="12"/>
        <end position="29"/>
    </location>
</feature>
<dbReference type="InterPro" id="IPR017871">
    <property type="entry name" value="ABC_transporter-like_CS"/>
</dbReference>
<evidence type="ECO:0000256" key="6">
    <source>
        <dbReference type="ARBA" id="ARBA00022741"/>
    </source>
</evidence>
<accession>A0A4R3MAJ9</accession>
<name>A0A4R3MAJ9_9BURK</name>
<evidence type="ECO:0000313" key="14">
    <source>
        <dbReference type="Proteomes" id="UP000295525"/>
    </source>
</evidence>
<evidence type="ECO:0000256" key="8">
    <source>
        <dbReference type="ARBA" id="ARBA00022970"/>
    </source>
</evidence>
<evidence type="ECO:0000256" key="3">
    <source>
        <dbReference type="ARBA" id="ARBA00022448"/>
    </source>
</evidence>
<dbReference type="AlphaFoldDB" id="A0A4R3MAJ9"/>
<feature type="transmembrane region" description="Helical" evidence="11">
    <location>
        <begin position="209"/>
        <end position="232"/>
    </location>
</feature>
<evidence type="ECO:0000256" key="10">
    <source>
        <dbReference type="ARBA" id="ARBA00023136"/>
    </source>
</evidence>
<dbReference type="InterPro" id="IPR052156">
    <property type="entry name" value="BCAA_Transport_ATP-bd_LivF"/>
</dbReference>
<dbReference type="GO" id="GO:0005886">
    <property type="term" value="C:plasma membrane"/>
    <property type="evidence" value="ECO:0007669"/>
    <property type="project" value="UniProtKB-SubCell"/>
</dbReference>
<evidence type="ECO:0000256" key="4">
    <source>
        <dbReference type="ARBA" id="ARBA00022475"/>
    </source>
</evidence>
<feature type="transmembrane region" description="Helical" evidence="11">
    <location>
        <begin position="113"/>
        <end position="134"/>
    </location>
</feature>
<keyword evidence="9 11" id="KW-1133">Transmembrane helix</keyword>
<dbReference type="PANTHER" id="PTHR43820">
    <property type="entry name" value="HIGH-AFFINITY BRANCHED-CHAIN AMINO ACID TRANSPORT ATP-BINDING PROTEIN LIVF"/>
    <property type="match status" value="1"/>
</dbReference>
<dbReference type="CDD" id="cd03219">
    <property type="entry name" value="ABC_Mj1267_LivG_branched"/>
    <property type="match status" value="1"/>
</dbReference>
<feature type="transmembrane region" description="Helical" evidence="11">
    <location>
        <begin position="244"/>
        <end position="268"/>
    </location>
</feature>
<dbReference type="CDD" id="cd03224">
    <property type="entry name" value="ABC_TM1139_LivF_branched"/>
    <property type="match status" value="1"/>
</dbReference>
<keyword evidence="3" id="KW-0813">Transport</keyword>
<dbReference type="InterPro" id="IPR003439">
    <property type="entry name" value="ABC_transporter-like_ATP-bd"/>
</dbReference>
<evidence type="ECO:0000256" key="5">
    <source>
        <dbReference type="ARBA" id="ARBA00022692"/>
    </source>
</evidence>
<feature type="transmembrane region" description="Helical" evidence="11">
    <location>
        <begin position="35"/>
        <end position="52"/>
    </location>
</feature>
<sequence>MSRLRQTLTHPLVVLAVVFVVLPTVMSMAGSTTSLATQVVIYTLYGLAYNLLLGYTGMVSFGSSVFFGMASYASALFAIHVFQNVALALVVGTVFAALLGLVLGLLILRRRGLYFALLTLAFTQLFYEICFRWTNLTGGENGLQGVDRPGLESASSYYIFCAVLVLVCAWLLYRVAHSPFGRVLQAIRDNEKRVQYLGYNPWGYRLSALVLHAAFIGLGGGLLSFLIHGVYADNMNWQHAGDPVMMTLLGGIHHFLGPLWGAIIYINLSDQLSSVTEHWWLFFGALIMGVVLLSPEGLCGIYARLRGNTHWGLTRTPLPPCPATLPDLFSGRAASSGEVLLQVRNLCKRFGRVVTADDVSLDIRPGTIHSLIGPNGAGKTTFFNMLTGLIPNDSGQIQFKGQDISKLAVHERVRLGMSRSFQIVSLPGNLTVFEAVRIAVQARSPMRPSLWRDAYSLTDLTDHAWALLHAVGLEDRAGEITLNLPHGEQRLLDIAVTMATGSELLLLDEPLAGLADAERERISSLIRRLAGQHTILLIEHDIDRVVSLSDRITVLHQGRVIADGTPQAVVNNPQVVEAYLGEVVEDDKGVAQPVIASRQAGQAKVSRPILQLQNVASGYVGSRILDGLSLEVGEGEAVALLGRNGVGKTTTLHTIMGQLQASAGHIRFDGTDIAGWASNRVNRLGLSIVPQGRRIFPNLDVVDNLLIARRPGGWELGQVFELFPKLGALRDSVGGNLSGGELQMLAIARALMAPTRLILLDEPFEGLAPSVVNEVLDAVVHLRERTSILLVEQRVDLALRMVDRAYIMVNGRIAYEGGAEDLKANKELQVKLLGV</sequence>
<comment type="subcellular location">
    <subcellularLocation>
        <location evidence="1">Cell membrane</location>
        <topology evidence="1">Multi-pass membrane protein</topology>
    </subcellularLocation>
</comment>
<comment type="caution">
    <text evidence="13">The sequence shown here is derived from an EMBL/GenBank/DDBJ whole genome shotgun (WGS) entry which is preliminary data.</text>
</comment>
<evidence type="ECO:0000256" key="2">
    <source>
        <dbReference type="ARBA" id="ARBA00005417"/>
    </source>
</evidence>
<feature type="transmembrane region" description="Helical" evidence="11">
    <location>
        <begin position="59"/>
        <end position="79"/>
    </location>
</feature>
<evidence type="ECO:0000259" key="12">
    <source>
        <dbReference type="PROSITE" id="PS50893"/>
    </source>
</evidence>
<dbReference type="PROSITE" id="PS00211">
    <property type="entry name" value="ABC_TRANSPORTER_1"/>
    <property type="match status" value="1"/>
</dbReference>
<keyword evidence="8" id="KW-0029">Amino-acid transport</keyword>
<dbReference type="Proteomes" id="UP000295525">
    <property type="component" value="Unassembled WGS sequence"/>
</dbReference>
<reference evidence="13 14" key="1">
    <citation type="submission" date="2019-03" db="EMBL/GenBank/DDBJ databases">
        <title>Genomic Encyclopedia of Type Strains, Phase IV (KMG-IV): sequencing the most valuable type-strain genomes for metagenomic binning, comparative biology and taxonomic classification.</title>
        <authorList>
            <person name="Goeker M."/>
        </authorList>
    </citation>
    <scope>NUCLEOTIDE SEQUENCE [LARGE SCALE GENOMIC DNA]</scope>
    <source>
        <strain evidence="13 14">DSM 24591</strain>
    </source>
</reference>
<keyword evidence="5 11" id="KW-0812">Transmembrane</keyword>
<dbReference type="SUPFAM" id="SSF52540">
    <property type="entry name" value="P-loop containing nucleoside triphosphate hydrolases"/>
    <property type="match status" value="2"/>
</dbReference>
<feature type="transmembrane region" description="Helical" evidence="11">
    <location>
        <begin position="154"/>
        <end position="173"/>
    </location>
</feature>
<dbReference type="Pfam" id="PF12399">
    <property type="entry name" value="BCA_ABC_TP_C"/>
    <property type="match status" value="1"/>
</dbReference>
<evidence type="ECO:0000256" key="1">
    <source>
        <dbReference type="ARBA" id="ARBA00004651"/>
    </source>
</evidence>
<organism evidence="13 14">
    <name type="scientific">Paralcaligenes ureilyticus</name>
    <dbReference type="NCBI Taxonomy" id="627131"/>
    <lineage>
        <taxon>Bacteria</taxon>
        <taxon>Pseudomonadati</taxon>
        <taxon>Pseudomonadota</taxon>
        <taxon>Betaproteobacteria</taxon>
        <taxon>Burkholderiales</taxon>
        <taxon>Alcaligenaceae</taxon>
        <taxon>Paralcaligenes</taxon>
    </lineage>
</organism>
<proteinExistence type="inferred from homology"/>
<feature type="domain" description="ABC transporter" evidence="12">
    <location>
        <begin position="610"/>
        <end position="835"/>
    </location>
</feature>
<dbReference type="GO" id="GO:0015658">
    <property type="term" value="F:branched-chain amino acid transmembrane transporter activity"/>
    <property type="evidence" value="ECO:0007669"/>
    <property type="project" value="InterPro"/>
</dbReference>
<evidence type="ECO:0000313" key="13">
    <source>
        <dbReference type="EMBL" id="TCT08867.1"/>
    </source>
</evidence>
<dbReference type="GO" id="GO:0015807">
    <property type="term" value="P:L-amino acid transport"/>
    <property type="evidence" value="ECO:0007669"/>
    <property type="project" value="TreeGrafter"/>
</dbReference>
<keyword evidence="10 11" id="KW-0472">Membrane</keyword>
<dbReference type="InterPro" id="IPR001851">
    <property type="entry name" value="ABC_transp_permease"/>
</dbReference>
<gene>
    <name evidence="13" type="ORF">EDC26_10425</name>
</gene>
<keyword evidence="7 13" id="KW-0067">ATP-binding</keyword>
<dbReference type="PANTHER" id="PTHR43820:SF4">
    <property type="entry name" value="HIGH-AFFINITY BRANCHED-CHAIN AMINO ACID TRANSPORT ATP-BINDING PROTEIN LIVF"/>
    <property type="match status" value="1"/>
</dbReference>
<feature type="domain" description="ABC transporter" evidence="12">
    <location>
        <begin position="341"/>
        <end position="582"/>
    </location>
</feature>
<dbReference type="GO" id="GO:0016887">
    <property type="term" value="F:ATP hydrolysis activity"/>
    <property type="evidence" value="ECO:0007669"/>
    <property type="project" value="InterPro"/>
</dbReference>
<protein>
    <submittedName>
        <fullName evidence="13">Amino acid/amide ABC transporter membrane protein 2 (HAAT family) /amino acid/amide ABC transporter ATP-binding protein 1 (HAAT family) /amino acid/amide ABC transporter ATP-binding protein 2 (HAAT...</fullName>
    </submittedName>
</protein>